<dbReference type="PRINTS" id="PR00463">
    <property type="entry name" value="EP450I"/>
</dbReference>
<dbReference type="PROSITE" id="PS00086">
    <property type="entry name" value="CYTOCHROME_P450"/>
    <property type="match status" value="1"/>
</dbReference>
<evidence type="ECO:0000256" key="3">
    <source>
        <dbReference type="ARBA" id="ARBA00022723"/>
    </source>
</evidence>
<evidence type="ECO:0000256" key="8">
    <source>
        <dbReference type="SAM" id="Phobius"/>
    </source>
</evidence>
<protein>
    <submittedName>
        <fullName evidence="9">Cytochrome P450</fullName>
    </submittedName>
</protein>
<keyword evidence="3 7" id="KW-0479">Metal-binding</keyword>
<keyword evidence="8" id="KW-1133">Transmembrane helix</keyword>
<evidence type="ECO:0000256" key="1">
    <source>
        <dbReference type="ARBA" id="ARBA00001971"/>
    </source>
</evidence>
<reference evidence="9 10" key="1">
    <citation type="journal article" date="2021" name="Nat. Commun.">
        <title>Genetic determinants of endophytism in the Arabidopsis root mycobiome.</title>
        <authorList>
            <person name="Mesny F."/>
            <person name="Miyauchi S."/>
            <person name="Thiergart T."/>
            <person name="Pickel B."/>
            <person name="Atanasova L."/>
            <person name="Karlsson M."/>
            <person name="Huettel B."/>
            <person name="Barry K.W."/>
            <person name="Haridas S."/>
            <person name="Chen C."/>
            <person name="Bauer D."/>
            <person name="Andreopoulos W."/>
            <person name="Pangilinan J."/>
            <person name="LaButti K."/>
            <person name="Riley R."/>
            <person name="Lipzen A."/>
            <person name="Clum A."/>
            <person name="Drula E."/>
            <person name="Henrissat B."/>
            <person name="Kohler A."/>
            <person name="Grigoriev I.V."/>
            <person name="Martin F.M."/>
            <person name="Hacquard S."/>
        </authorList>
    </citation>
    <scope>NUCLEOTIDE SEQUENCE [LARGE SCALE GENOMIC DNA]</scope>
    <source>
        <strain evidence="9 10">MPI-SDFR-AT-0080</strain>
    </source>
</reference>
<comment type="similarity">
    <text evidence="2 7">Belongs to the cytochrome P450 family.</text>
</comment>
<dbReference type="EMBL" id="JAGTJR010000051">
    <property type="protein sequence ID" value="KAH7028240.1"/>
    <property type="molecule type" value="Genomic_DNA"/>
</dbReference>
<dbReference type="SUPFAM" id="SSF48264">
    <property type="entry name" value="Cytochrome P450"/>
    <property type="match status" value="1"/>
</dbReference>
<dbReference type="PANTHER" id="PTHR24305">
    <property type="entry name" value="CYTOCHROME P450"/>
    <property type="match status" value="1"/>
</dbReference>
<comment type="cofactor">
    <cofactor evidence="1">
        <name>heme</name>
        <dbReference type="ChEBI" id="CHEBI:30413"/>
    </cofactor>
</comment>
<proteinExistence type="inferred from homology"/>
<comment type="caution">
    <text evidence="9">The sequence shown here is derived from an EMBL/GenBank/DDBJ whole genome shotgun (WGS) entry which is preliminary data.</text>
</comment>
<name>A0ABQ8FUJ6_9PEZI</name>
<keyword evidence="10" id="KW-1185">Reference proteome</keyword>
<dbReference type="Proteomes" id="UP000774617">
    <property type="component" value="Unassembled WGS sequence"/>
</dbReference>
<evidence type="ECO:0000256" key="4">
    <source>
        <dbReference type="ARBA" id="ARBA00023002"/>
    </source>
</evidence>
<keyword evidence="5 7" id="KW-0408">Iron</keyword>
<evidence type="ECO:0000256" key="6">
    <source>
        <dbReference type="ARBA" id="ARBA00023033"/>
    </source>
</evidence>
<dbReference type="InterPro" id="IPR001128">
    <property type="entry name" value="Cyt_P450"/>
</dbReference>
<dbReference type="InterPro" id="IPR002401">
    <property type="entry name" value="Cyt_P450_E_grp-I"/>
</dbReference>
<keyword evidence="8" id="KW-0812">Transmembrane</keyword>
<sequence length="504" mass="57337">MLKLVLDHPIATFAAGTLLYYVCLATYRLFLSPAAKFPGPRLAALTRFYEYYYDGVRRGQFVWKVKELHEKYGPVVRIGPYELHVSDPAFISTLYPSTGHKRNKDPFWTKQFGTETAFGTVDHDLHRLRRNGFNRFFSKASVTRLEPMLRQHLEQYGGTGRPVDLADAFGCLATDVISSYALGYSFNFLDADDFRPNLLQGLHGFAPLAPTVKQFPWLSKVLRSMPESWALKTTPEIAPFFNFQRKMRKVISDVESEIRKISRKQSSMKCYAETLPPEEKTTMRLWDEGEALIGAATETTTWAFAVTLFYLLSQRSTLAQLLTELEEVMPNPYDTPSWVTLEQSPYLSATVAEGLRLSYGLGMRAARSSPDEPMTYWNEDGRVEFVIPAGIPVGMTPVLVHHDESIFPDSYSFKPERWLDENGQRRKDLDGYMLSFSKGSRRCLGINLAYAELFCAIATVIRRLGTRMELYKTDVSDVRVTHVFNIPKPKEGSKGVRVVIRSNS</sequence>
<keyword evidence="7" id="KW-0349">Heme</keyword>
<evidence type="ECO:0000256" key="7">
    <source>
        <dbReference type="RuleBase" id="RU000461"/>
    </source>
</evidence>
<organism evidence="9 10">
    <name type="scientific">Macrophomina phaseolina</name>
    <dbReference type="NCBI Taxonomy" id="35725"/>
    <lineage>
        <taxon>Eukaryota</taxon>
        <taxon>Fungi</taxon>
        <taxon>Dikarya</taxon>
        <taxon>Ascomycota</taxon>
        <taxon>Pezizomycotina</taxon>
        <taxon>Dothideomycetes</taxon>
        <taxon>Dothideomycetes incertae sedis</taxon>
        <taxon>Botryosphaeriales</taxon>
        <taxon>Botryosphaeriaceae</taxon>
        <taxon>Macrophomina</taxon>
    </lineage>
</organism>
<keyword evidence="4 7" id="KW-0560">Oxidoreductase</keyword>
<evidence type="ECO:0000313" key="9">
    <source>
        <dbReference type="EMBL" id="KAH7028240.1"/>
    </source>
</evidence>
<keyword evidence="6 7" id="KW-0503">Monooxygenase</keyword>
<dbReference type="InterPro" id="IPR017972">
    <property type="entry name" value="Cyt_P450_CS"/>
</dbReference>
<dbReference type="Pfam" id="PF00067">
    <property type="entry name" value="p450"/>
    <property type="match status" value="1"/>
</dbReference>
<dbReference type="CDD" id="cd11062">
    <property type="entry name" value="CYP58-like"/>
    <property type="match status" value="1"/>
</dbReference>
<dbReference type="InterPro" id="IPR050121">
    <property type="entry name" value="Cytochrome_P450_monoxygenase"/>
</dbReference>
<dbReference type="PANTHER" id="PTHR24305:SF157">
    <property type="entry name" value="N-ACETYLTRYPTOPHAN 6-HYDROXYLASE IVOC-RELATED"/>
    <property type="match status" value="1"/>
</dbReference>
<accession>A0ABQ8FUJ6</accession>
<gene>
    <name evidence="9" type="ORF">B0J12DRAFT_722000</name>
</gene>
<feature type="transmembrane region" description="Helical" evidence="8">
    <location>
        <begin position="12"/>
        <end position="31"/>
    </location>
</feature>
<evidence type="ECO:0000313" key="10">
    <source>
        <dbReference type="Proteomes" id="UP000774617"/>
    </source>
</evidence>
<evidence type="ECO:0000256" key="5">
    <source>
        <dbReference type="ARBA" id="ARBA00023004"/>
    </source>
</evidence>
<dbReference type="InterPro" id="IPR036396">
    <property type="entry name" value="Cyt_P450_sf"/>
</dbReference>
<dbReference type="Gene3D" id="1.10.630.10">
    <property type="entry name" value="Cytochrome P450"/>
    <property type="match status" value="1"/>
</dbReference>
<keyword evidence="8" id="KW-0472">Membrane</keyword>
<evidence type="ECO:0000256" key="2">
    <source>
        <dbReference type="ARBA" id="ARBA00010617"/>
    </source>
</evidence>